<dbReference type="GO" id="GO:0008033">
    <property type="term" value="P:tRNA processing"/>
    <property type="evidence" value="ECO:0007669"/>
    <property type="project" value="UniProtKB-KW"/>
</dbReference>
<sequence>MSQGDRWRCDIFALIYRENRIGVNRHAVLVSRKNGPAVERVRIKRIYREVYKNSSLIPSAGIDILIRPFYGVHHEYARALRRFEAWCETVG</sequence>
<keyword evidence="5" id="KW-0694">RNA-binding</keyword>
<evidence type="ECO:0000256" key="2">
    <source>
        <dbReference type="ARBA" id="ARBA00022722"/>
    </source>
</evidence>
<gene>
    <name evidence="6" type="ORF">CALK_1975</name>
</gene>
<dbReference type="GO" id="GO:0000049">
    <property type="term" value="F:tRNA binding"/>
    <property type="evidence" value="ECO:0007669"/>
    <property type="project" value="InterPro"/>
</dbReference>
<evidence type="ECO:0000256" key="1">
    <source>
        <dbReference type="ARBA" id="ARBA00022694"/>
    </source>
</evidence>
<accession>U7D6H9</accession>
<dbReference type="EMBL" id="ASJR01000018">
    <property type="protein sequence ID" value="ERP31176.1"/>
    <property type="molecule type" value="Genomic_DNA"/>
</dbReference>
<comment type="caution">
    <text evidence="6">The sequence shown here is derived from an EMBL/GenBank/DDBJ whole genome shotgun (WGS) entry which is preliminary data.</text>
</comment>
<keyword evidence="3" id="KW-0255">Endonuclease</keyword>
<dbReference type="AlphaFoldDB" id="U7D6H9"/>
<organism evidence="6 7">
    <name type="scientific">Chitinivibrio alkaliphilus ACht1</name>
    <dbReference type="NCBI Taxonomy" id="1313304"/>
    <lineage>
        <taxon>Bacteria</taxon>
        <taxon>Pseudomonadati</taxon>
        <taxon>Fibrobacterota</taxon>
        <taxon>Chitinivibrionia</taxon>
        <taxon>Chitinivibrionales</taxon>
        <taxon>Chitinivibrionaceae</taxon>
        <taxon>Chitinivibrio</taxon>
    </lineage>
</organism>
<keyword evidence="1" id="KW-0819">tRNA processing</keyword>
<evidence type="ECO:0000256" key="5">
    <source>
        <dbReference type="ARBA" id="ARBA00022884"/>
    </source>
</evidence>
<dbReference type="InterPro" id="IPR020568">
    <property type="entry name" value="Ribosomal_Su5_D2-typ_SF"/>
</dbReference>
<dbReference type="STRING" id="1313304.CALK_1975"/>
<dbReference type="Pfam" id="PF00825">
    <property type="entry name" value="Ribonuclease_P"/>
    <property type="match status" value="1"/>
</dbReference>
<keyword evidence="2" id="KW-0540">Nuclease</keyword>
<evidence type="ECO:0000256" key="3">
    <source>
        <dbReference type="ARBA" id="ARBA00022759"/>
    </source>
</evidence>
<dbReference type="GO" id="GO:0004526">
    <property type="term" value="F:ribonuclease P activity"/>
    <property type="evidence" value="ECO:0007669"/>
    <property type="project" value="InterPro"/>
</dbReference>
<evidence type="ECO:0000313" key="6">
    <source>
        <dbReference type="EMBL" id="ERP31176.1"/>
    </source>
</evidence>
<dbReference type="SUPFAM" id="SSF54211">
    <property type="entry name" value="Ribosomal protein S5 domain 2-like"/>
    <property type="match status" value="1"/>
</dbReference>
<dbReference type="InterPro" id="IPR014721">
    <property type="entry name" value="Ribsml_uS5_D2-typ_fold_subgr"/>
</dbReference>
<protein>
    <submittedName>
        <fullName evidence="6">Ribonuclease P protein component</fullName>
    </submittedName>
</protein>
<dbReference type="Proteomes" id="UP000017148">
    <property type="component" value="Unassembled WGS sequence"/>
</dbReference>
<name>U7D6H9_9BACT</name>
<dbReference type="OrthoDB" id="9810867at2"/>
<dbReference type="InterPro" id="IPR000100">
    <property type="entry name" value="RNase_P"/>
</dbReference>
<evidence type="ECO:0000313" key="7">
    <source>
        <dbReference type="Proteomes" id="UP000017148"/>
    </source>
</evidence>
<dbReference type="Gene3D" id="3.30.230.10">
    <property type="match status" value="1"/>
</dbReference>
<reference evidence="6 7" key="1">
    <citation type="journal article" date="2013" name="Environ. Microbiol.">
        <title>Genome analysis of Chitinivibrio alkaliphilus gen. nov., sp. nov., a novel extremely haloalkaliphilic anaerobic chitinolytic bacterium from the candidate phylum Termite Group 3.</title>
        <authorList>
            <person name="Sorokin D.Y."/>
            <person name="Gumerov V.M."/>
            <person name="Rakitin A.L."/>
            <person name="Beletsky A.V."/>
            <person name="Damste J.S."/>
            <person name="Muyzer G."/>
            <person name="Mardanov A.V."/>
            <person name="Ravin N.V."/>
        </authorList>
    </citation>
    <scope>NUCLEOTIDE SEQUENCE [LARGE SCALE GENOMIC DNA]</scope>
    <source>
        <strain evidence="6 7">ACht1</strain>
    </source>
</reference>
<keyword evidence="4" id="KW-0378">Hydrolase</keyword>
<keyword evidence="7" id="KW-1185">Reference proteome</keyword>
<proteinExistence type="predicted"/>
<evidence type="ECO:0000256" key="4">
    <source>
        <dbReference type="ARBA" id="ARBA00022801"/>
    </source>
</evidence>